<proteinExistence type="predicted"/>
<keyword evidence="1" id="KW-0472">Membrane</keyword>
<name>A0A517Z850_9PLAN</name>
<dbReference type="SUPFAM" id="SSF54523">
    <property type="entry name" value="Pili subunits"/>
    <property type="match status" value="1"/>
</dbReference>
<dbReference type="PANTHER" id="PTHR30093:SF2">
    <property type="entry name" value="TYPE II SECRETION SYSTEM PROTEIN H"/>
    <property type="match status" value="1"/>
</dbReference>
<dbReference type="InterPro" id="IPR011453">
    <property type="entry name" value="DUF1559"/>
</dbReference>
<dbReference type="InterPro" id="IPR012902">
    <property type="entry name" value="N_methyl_site"/>
</dbReference>
<accession>A0A517Z850</accession>
<dbReference type="InterPro" id="IPR045584">
    <property type="entry name" value="Pilin-like"/>
</dbReference>
<evidence type="ECO:0000256" key="1">
    <source>
        <dbReference type="SAM" id="Phobius"/>
    </source>
</evidence>
<evidence type="ECO:0000259" key="2">
    <source>
        <dbReference type="Pfam" id="PF07596"/>
    </source>
</evidence>
<keyword evidence="1" id="KW-0812">Transmembrane</keyword>
<dbReference type="PROSITE" id="PS00409">
    <property type="entry name" value="PROKAR_NTER_METHYL"/>
    <property type="match status" value="1"/>
</dbReference>
<feature type="domain" description="DUF1559" evidence="2">
    <location>
        <begin position="35"/>
        <end position="290"/>
    </location>
</feature>
<reference evidence="3 4" key="1">
    <citation type="submission" date="2019-02" db="EMBL/GenBank/DDBJ databases">
        <title>Deep-cultivation of Planctomycetes and their phenomic and genomic characterization uncovers novel biology.</title>
        <authorList>
            <person name="Wiegand S."/>
            <person name="Jogler M."/>
            <person name="Boedeker C."/>
            <person name="Pinto D."/>
            <person name="Vollmers J."/>
            <person name="Rivas-Marin E."/>
            <person name="Kohn T."/>
            <person name="Peeters S.H."/>
            <person name="Heuer A."/>
            <person name="Rast P."/>
            <person name="Oberbeckmann S."/>
            <person name="Bunk B."/>
            <person name="Jeske O."/>
            <person name="Meyerdierks A."/>
            <person name="Storesund J.E."/>
            <person name="Kallscheuer N."/>
            <person name="Luecker S."/>
            <person name="Lage O.M."/>
            <person name="Pohl T."/>
            <person name="Merkel B.J."/>
            <person name="Hornburger P."/>
            <person name="Mueller R.-W."/>
            <person name="Bruemmer F."/>
            <person name="Labrenz M."/>
            <person name="Spormann A.M."/>
            <person name="Op den Camp H."/>
            <person name="Overmann J."/>
            <person name="Amann R."/>
            <person name="Jetten M.S.M."/>
            <person name="Mascher T."/>
            <person name="Medema M.H."/>
            <person name="Devos D.P."/>
            <person name="Kaster A.-K."/>
            <person name="Ovreas L."/>
            <person name="Rohde M."/>
            <person name="Galperin M.Y."/>
            <person name="Jogler C."/>
        </authorList>
    </citation>
    <scope>NUCLEOTIDE SEQUENCE [LARGE SCALE GENOMIC DNA]</scope>
    <source>
        <strain evidence="3 4">Mal4</strain>
    </source>
</reference>
<dbReference type="Proteomes" id="UP000320496">
    <property type="component" value="Chromosome"/>
</dbReference>
<dbReference type="Gene3D" id="3.30.700.10">
    <property type="entry name" value="Glycoprotein, Type 4 Pilin"/>
    <property type="match status" value="1"/>
</dbReference>
<evidence type="ECO:0000313" key="4">
    <source>
        <dbReference type="Proteomes" id="UP000320496"/>
    </source>
</evidence>
<dbReference type="Pfam" id="PF07963">
    <property type="entry name" value="N_methyl"/>
    <property type="match status" value="1"/>
</dbReference>
<protein>
    <submittedName>
        <fullName evidence="3">Type II secretion system protein G</fullName>
    </submittedName>
</protein>
<dbReference type="EMBL" id="CP036275">
    <property type="protein sequence ID" value="QDU38611.1"/>
    <property type="molecule type" value="Genomic_DNA"/>
</dbReference>
<keyword evidence="4" id="KW-1185">Reference proteome</keyword>
<organism evidence="3 4">
    <name type="scientific">Maioricimonas rarisocia</name>
    <dbReference type="NCBI Taxonomy" id="2528026"/>
    <lineage>
        <taxon>Bacteria</taxon>
        <taxon>Pseudomonadati</taxon>
        <taxon>Planctomycetota</taxon>
        <taxon>Planctomycetia</taxon>
        <taxon>Planctomycetales</taxon>
        <taxon>Planctomycetaceae</taxon>
        <taxon>Maioricimonas</taxon>
    </lineage>
</organism>
<feature type="transmembrane region" description="Helical" evidence="1">
    <location>
        <begin position="12"/>
        <end position="34"/>
    </location>
</feature>
<dbReference type="OrthoDB" id="270727at2"/>
<dbReference type="KEGG" id="mri:Mal4_29400"/>
<dbReference type="Pfam" id="PF07596">
    <property type="entry name" value="SBP_bac_10"/>
    <property type="match status" value="1"/>
</dbReference>
<dbReference type="PANTHER" id="PTHR30093">
    <property type="entry name" value="GENERAL SECRETION PATHWAY PROTEIN G"/>
    <property type="match status" value="1"/>
</dbReference>
<dbReference type="AlphaFoldDB" id="A0A517Z850"/>
<evidence type="ECO:0000313" key="3">
    <source>
        <dbReference type="EMBL" id="QDU38611.1"/>
    </source>
</evidence>
<dbReference type="RefSeq" id="WP_145369875.1">
    <property type="nucleotide sequence ID" value="NZ_CP036275.1"/>
</dbReference>
<dbReference type="InterPro" id="IPR027558">
    <property type="entry name" value="Pre_pil_HX9DG_C"/>
</dbReference>
<sequence>MSIPRSRHRGFTLIELLVVIAIIAILIALLLPAVQQAREAARRSQCNNNLKQIGLAMHNYHDVNNGFPVAQYGCCWGTWVVGIMPYIDQANLFNQYEHNLKYGVPADTARYGHPVNLPVTRTRLAALTCPSDKDNRPFSDITSHNYAANFGNTSYSQGTVNGVTFKKAPFRLTSSGTPAKNQKMRDIKDGTSNTMLVAEVLQGDGRDLRGFSWWGDASQFTTYLPPNSNLPDRIYSSTYCNNQPEQNLPCDVSTSTNPTMFAARSSHTGGIQTVLCDGAGRFISENIDLEVWRGLSTAKGGEVISEF</sequence>
<dbReference type="NCBIfam" id="TIGR02532">
    <property type="entry name" value="IV_pilin_GFxxxE"/>
    <property type="match status" value="1"/>
</dbReference>
<dbReference type="NCBIfam" id="TIGR04294">
    <property type="entry name" value="pre_pil_HX9DG"/>
    <property type="match status" value="1"/>
</dbReference>
<gene>
    <name evidence="3" type="primary">xcpT_33</name>
    <name evidence="3" type="ORF">Mal4_29400</name>
</gene>
<keyword evidence="1" id="KW-1133">Transmembrane helix</keyword>